<evidence type="ECO:0000256" key="1">
    <source>
        <dbReference type="SAM" id="Phobius"/>
    </source>
</evidence>
<name>A0A419ETJ9_9BACT</name>
<evidence type="ECO:0000313" key="3">
    <source>
        <dbReference type="EMBL" id="RJP67226.1"/>
    </source>
</evidence>
<organism evidence="3 4">
    <name type="scientific">Candidatus Abyssobacteria bacterium SURF_17</name>
    <dbReference type="NCBI Taxonomy" id="2093361"/>
    <lineage>
        <taxon>Bacteria</taxon>
        <taxon>Pseudomonadati</taxon>
        <taxon>Candidatus Hydrogenedentota</taxon>
        <taxon>Candidatus Abyssobacteria</taxon>
    </lineage>
</organism>
<keyword evidence="1" id="KW-0812">Transmembrane</keyword>
<dbReference type="PRINTS" id="PR00412">
    <property type="entry name" value="EPOXHYDRLASE"/>
</dbReference>
<accession>A0A419ETJ9</accession>
<dbReference type="GO" id="GO:0016787">
    <property type="term" value="F:hydrolase activity"/>
    <property type="evidence" value="ECO:0007669"/>
    <property type="project" value="UniProtKB-KW"/>
</dbReference>
<gene>
    <name evidence="3" type="ORF">C4532_14950</name>
</gene>
<evidence type="ECO:0000313" key="4">
    <source>
        <dbReference type="Proteomes" id="UP000285961"/>
    </source>
</evidence>
<dbReference type="Gene3D" id="3.40.50.1820">
    <property type="entry name" value="alpha/beta hydrolase"/>
    <property type="match status" value="1"/>
</dbReference>
<keyword evidence="3" id="KW-0378">Hydrolase</keyword>
<dbReference type="Proteomes" id="UP000285961">
    <property type="component" value="Unassembled WGS sequence"/>
</dbReference>
<evidence type="ECO:0000259" key="2">
    <source>
        <dbReference type="Pfam" id="PF00561"/>
    </source>
</evidence>
<proteinExistence type="predicted"/>
<reference evidence="3 4" key="1">
    <citation type="journal article" date="2017" name="ISME J.">
        <title>Energy and carbon metabolisms in a deep terrestrial subsurface fluid microbial community.</title>
        <authorList>
            <person name="Momper L."/>
            <person name="Jungbluth S.P."/>
            <person name="Lee M.D."/>
            <person name="Amend J.P."/>
        </authorList>
    </citation>
    <scope>NUCLEOTIDE SEQUENCE [LARGE SCALE GENOMIC DNA]</scope>
    <source>
        <strain evidence="3">SURF_17</strain>
    </source>
</reference>
<dbReference type="InterPro" id="IPR029058">
    <property type="entry name" value="AB_hydrolase_fold"/>
</dbReference>
<keyword evidence="1" id="KW-0472">Membrane</keyword>
<dbReference type="InterPro" id="IPR000073">
    <property type="entry name" value="AB_hydrolase_1"/>
</dbReference>
<dbReference type="PANTHER" id="PTHR46438:SF11">
    <property type="entry name" value="LIPASE-RELATED"/>
    <property type="match status" value="1"/>
</dbReference>
<dbReference type="Pfam" id="PF00561">
    <property type="entry name" value="Abhydrolase_1"/>
    <property type="match status" value="1"/>
</dbReference>
<sequence>MFRKIGIVIGICIAALVALAAFGLILSRPLSDERLREIGVIESDSLFVDVDGVRTRYITQGEGHETIVFIHGFSSSLYTWRACLEAIAKHYRVYALDLKGFGFSEKPPSEYTTDEYAEFVVHFMDAVGLKTATLCGNSMGGQIAWRIALQYPDRVDKLILVDAGGYPSSRRGLPFFVKLAKLPGIGEALGAFTSRDRIRSSVESAYYDDSKVTQQTVDAYYYSLKTEGAMHAVLARLRGSWSEQKAWVPRIPELKVPTLIIWGENDTWIPLEDGERFHKDIPGSKLVVLRDCGHVPQEEKPGEFLAHVLEFLSEHEGSTPEERILIDGTIPDHTEPPVSVLSV</sequence>
<dbReference type="EMBL" id="QZKI01000107">
    <property type="protein sequence ID" value="RJP67226.1"/>
    <property type="molecule type" value="Genomic_DNA"/>
</dbReference>
<keyword evidence="1" id="KW-1133">Transmembrane helix</keyword>
<dbReference type="InterPro" id="IPR000639">
    <property type="entry name" value="Epox_hydrolase-like"/>
</dbReference>
<protein>
    <submittedName>
        <fullName evidence="3">Alpha/beta hydrolase</fullName>
    </submittedName>
</protein>
<dbReference type="PANTHER" id="PTHR46438">
    <property type="entry name" value="ALPHA/BETA-HYDROLASES SUPERFAMILY PROTEIN"/>
    <property type="match status" value="1"/>
</dbReference>
<comment type="caution">
    <text evidence="3">The sequence shown here is derived from an EMBL/GenBank/DDBJ whole genome shotgun (WGS) entry which is preliminary data.</text>
</comment>
<dbReference type="PRINTS" id="PR00111">
    <property type="entry name" value="ABHYDROLASE"/>
</dbReference>
<feature type="domain" description="AB hydrolase-1" evidence="2">
    <location>
        <begin position="66"/>
        <end position="301"/>
    </location>
</feature>
<dbReference type="AlphaFoldDB" id="A0A419ETJ9"/>
<feature type="transmembrane region" description="Helical" evidence="1">
    <location>
        <begin position="6"/>
        <end position="26"/>
    </location>
</feature>
<dbReference type="SUPFAM" id="SSF53474">
    <property type="entry name" value="alpha/beta-Hydrolases"/>
    <property type="match status" value="1"/>
</dbReference>